<dbReference type="InterPro" id="IPR022928">
    <property type="entry name" value="RNA_2'-PTrans_KptA"/>
</dbReference>
<dbReference type="GO" id="GO:0000215">
    <property type="term" value="F:tRNA 2'-phosphotransferase activity"/>
    <property type="evidence" value="ECO:0007669"/>
    <property type="project" value="TreeGrafter"/>
</dbReference>
<keyword evidence="2 5" id="KW-0808">Transferase</keyword>
<comment type="similarity">
    <text evidence="1 5">Belongs to the KptA/TPT1 family.</text>
</comment>
<dbReference type="EC" id="2.7.1.-" evidence="5"/>
<evidence type="ECO:0000256" key="1">
    <source>
        <dbReference type="ARBA" id="ARBA00009836"/>
    </source>
</evidence>
<dbReference type="SUPFAM" id="SSF56399">
    <property type="entry name" value="ADP-ribosylation"/>
    <property type="match status" value="1"/>
</dbReference>
<evidence type="ECO:0000313" key="7">
    <source>
        <dbReference type="Proteomes" id="UP000676325"/>
    </source>
</evidence>
<reference evidence="6" key="1">
    <citation type="submission" date="2021-04" db="EMBL/GenBank/DDBJ databases">
        <title>Genome based classification of Actinospica acidithermotolerans sp. nov., an actinobacterium isolated from an Indonesian hot spring.</title>
        <authorList>
            <person name="Kusuma A.B."/>
            <person name="Putra K.E."/>
            <person name="Nafisah S."/>
            <person name="Loh J."/>
            <person name="Nouioui I."/>
            <person name="Goodfellow M."/>
        </authorList>
    </citation>
    <scope>NUCLEOTIDE SEQUENCE</scope>
    <source>
        <strain evidence="6">MGRD01-02</strain>
    </source>
</reference>
<dbReference type="Gene3D" id="3.20.170.30">
    <property type="match status" value="1"/>
</dbReference>
<dbReference type="HAMAP" id="MF_00299">
    <property type="entry name" value="KptA"/>
    <property type="match status" value="1"/>
</dbReference>
<keyword evidence="3 5" id="KW-0520">NAD</keyword>
<dbReference type="Proteomes" id="UP000676325">
    <property type="component" value="Unassembled WGS sequence"/>
</dbReference>
<comment type="function">
    <text evidence="4 5">Removes the 2'-phosphate from RNA via an intermediate in which the phosphate is ADP-ribosylated by NAD followed by a presumed transesterification to release the RNA and generate ADP-ribose 1''-2''-cyclic phosphate (APPR&gt;P). May function as an ADP-ribosylase.</text>
</comment>
<dbReference type="InterPro" id="IPR002745">
    <property type="entry name" value="Ptrans_KptA/Tpt1"/>
</dbReference>
<name>A0A941ECT3_9ACTN</name>
<dbReference type="GO" id="GO:0006388">
    <property type="term" value="P:tRNA splicing, via endonucleolytic cleavage and ligation"/>
    <property type="evidence" value="ECO:0007669"/>
    <property type="project" value="UniProtKB-UniRule"/>
</dbReference>
<evidence type="ECO:0000313" key="6">
    <source>
        <dbReference type="EMBL" id="MBR7828093.1"/>
    </source>
</evidence>
<accession>A0A941ECT3</accession>
<evidence type="ECO:0000256" key="2">
    <source>
        <dbReference type="ARBA" id="ARBA00022679"/>
    </source>
</evidence>
<evidence type="ECO:0000256" key="3">
    <source>
        <dbReference type="ARBA" id="ARBA00023027"/>
    </source>
</evidence>
<proteinExistence type="inferred from homology"/>
<organism evidence="6 7">
    <name type="scientific">Actinospica acidithermotolerans</name>
    <dbReference type="NCBI Taxonomy" id="2828514"/>
    <lineage>
        <taxon>Bacteria</taxon>
        <taxon>Bacillati</taxon>
        <taxon>Actinomycetota</taxon>
        <taxon>Actinomycetes</taxon>
        <taxon>Catenulisporales</taxon>
        <taxon>Actinospicaceae</taxon>
        <taxon>Actinospica</taxon>
    </lineage>
</organism>
<dbReference type="AlphaFoldDB" id="A0A941ECT3"/>
<dbReference type="InterPro" id="IPR042081">
    <property type="entry name" value="RNA_2'-PTrans_C"/>
</dbReference>
<dbReference type="InterPro" id="IPR042080">
    <property type="entry name" value="RNA_2'-PTrans_N"/>
</dbReference>
<gene>
    <name evidence="5" type="primary">kptA</name>
    <name evidence="6" type="ORF">KDK95_17380</name>
</gene>
<dbReference type="GO" id="GO:0003950">
    <property type="term" value="F:NAD+ poly-ADP-ribosyltransferase activity"/>
    <property type="evidence" value="ECO:0007669"/>
    <property type="project" value="InterPro"/>
</dbReference>
<comment type="caution">
    <text evidence="6">The sequence shown here is derived from an EMBL/GenBank/DDBJ whole genome shotgun (WGS) entry which is preliminary data.</text>
</comment>
<dbReference type="Pfam" id="PF01885">
    <property type="entry name" value="PTS_2-RNA"/>
    <property type="match status" value="1"/>
</dbReference>
<dbReference type="Gene3D" id="1.10.10.970">
    <property type="entry name" value="RNA 2'-phosphotransferase, Tpt1/KptA family, N-terminal domain"/>
    <property type="match status" value="1"/>
</dbReference>
<sequence length="193" mass="21047">MDQLAEADAVKDSKFLAGVLRHDPGKIGVTLDAAGWVDVDVLLAALKRRGRRIDRARLDFVVEHNNKKRFEYDESGARIRASQGHSVPVDLGYEPQDPPETLFHGTATRSLDSIFAEGLLPGGRHHVHLSVDVETAVKVGSRHGKPVVLVVAAARMRADGRAFFRSTNGVWLTEHVAPEYLSFAQPDSVGPPA</sequence>
<evidence type="ECO:0000256" key="5">
    <source>
        <dbReference type="HAMAP-Rule" id="MF_00299"/>
    </source>
</evidence>
<evidence type="ECO:0000256" key="4">
    <source>
        <dbReference type="ARBA" id="ARBA00025212"/>
    </source>
</evidence>
<dbReference type="EMBL" id="JAGSOH010000048">
    <property type="protein sequence ID" value="MBR7828093.1"/>
    <property type="molecule type" value="Genomic_DNA"/>
</dbReference>
<dbReference type="PANTHER" id="PTHR12684:SF2">
    <property type="entry name" value="TRNA 2'-PHOSPHOTRANSFERASE 1"/>
    <property type="match status" value="1"/>
</dbReference>
<keyword evidence="7" id="KW-1185">Reference proteome</keyword>
<dbReference type="PANTHER" id="PTHR12684">
    <property type="entry name" value="PUTATIVE PHOSPHOTRANSFERASE"/>
    <property type="match status" value="1"/>
</dbReference>
<dbReference type="NCBIfam" id="NF002014">
    <property type="entry name" value="PRK00819.1-4"/>
    <property type="match status" value="1"/>
</dbReference>
<protein>
    <recommendedName>
        <fullName evidence="5">Probable RNA 2'-phosphotransferase</fullName>
        <ecNumber evidence="5">2.7.1.-</ecNumber>
    </recommendedName>
</protein>